<keyword evidence="1" id="KW-1133">Transmembrane helix</keyword>
<accession>A0AAF0JMX9</accession>
<dbReference type="RefSeq" id="WP_278100427.1">
    <property type="nucleotide sequence ID" value="NZ_CP091092.1"/>
</dbReference>
<name>A0AAF0JMX9_9EURY</name>
<dbReference type="GeneID" id="79949560"/>
<reference evidence="2" key="1">
    <citation type="submission" date="2022-01" db="EMBL/GenBank/DDBJ databases">
        <title>Complete genome of Methanomicrobium antiquum DSM 21220.</title>
        <authorList>
            <person name="Chen S.-C."/>
            <person name="You Y.-T."/>
            <person name="Zhou Y.-Z."/>
            <person name="Lai M.-C."/>
        </authorList>
    </citation>
    <scope>NUCLEOTIDE SEQUENCE</scope>
    <source>
        <strain evidence="2">DSM 21220</strain>
    </source>
</reference>
<feature type="transmembrane region" description="Helical" evidence="1">
    <location>
        <begin position="37"/>
        <end position="57"/>
    </location>
</feature>
<sequence>MNNSLLNTFYKNKWVIGPIVAFLGIITGFIYAGSPIFGHFGVAGCVIASFIIAYIAYSMPKKDILSLLTPLYAIIIFNPWSEFSSGLIMQVLYALTLLIIAFRLEKRFNIQ</sequence>
<dbReference type="AlphaFoldDB" id="A0AAF0JMX9"/>
<dbReference type="EMBL" id="CP091092">
    <property type="protein sequence ID" value="WFN37587.1"/>
    <property type="molecule type" value="Genomic_DNA"/>
</dbReference>
<protein>
    <submittedName>
        <fullName evidence="2">Uncharacterized protein</fullName>
    </submittedName>
</protein>
<keyword evidence="3" id="KW-1185">Reference proteome</keyword>
<evidence type="ECO:0000313" key="3">
    <source>
        <dbReference type="Proteomes" id="UP001218895"/>
    </source>
</evidence>
<gene>
    <name evidence="2" type="ORF">L1994_04140</name>
</gene>
<evidence type="ECO:0000256" key="1">
    <source>
        <dbReference type="SAM" id="Phobius"/>
    </source>
</evidence>
<keyword evidence="1" id="KW-0472">Membrane</keyword>
<evidence type="ECO:0000313" key="2">
    <source>
        <dbReference type="EMBL" id="WFN37587.1"/>
    </source>
</evidence>
<dbReference type="KEGG" id="manq:L1994_04140"/>
<dbReference type="Proteomes" id="UP001218895">
    <property type="component" value="Chromosome"/>
</dbReference>
<feature type="transmembrane region" description="Helical" evidence="1">
    <location>
        <begin position="12"/>
        <end position="31"/>
    </location>
</feature>
<proteinExistence type="predicted"/>
<feature type="transmembrane region" description="Helical" evidence="1">
    <location>
        <begin position="64"/>
        <end position="81"/>
    </location>
</feature>
<keyword evidence="1" id="KW-0812">Transmembrane</keyword>
<organism evidence="2 3">
    <name type="scientific">Methanomicrobium antiquum</name>
    <dbReference type="NCBI Taxonomy" id="487686"/>
    <lineage>
        <taxon>Archaea</taxon>
        <taxon>Methanobacteriati</taxon>
        <taxon>Methanobacteriota</taxon>
        <taxon>Stenosarchaea group</taxon>
        <taxon>Methanomicrobia</taxon>
        <taxon>Methanomicrobiales</taxon>
        <taxon>Methanomicrobiaceae</taxon>
        <taxon>Methanomicrobium</taxon>
    </lineage>
</organism>
<feature type="transmembrane region" description="Helical" evidence="1">
    <location>
        <begin position="87"/>
        <end position="104"/>
    </location>
</feature>